<proteinExistence type="predicted"/>
<dbReference type="AlphaFoldDB" id="A0A2P2PN57"/>
<reference evidence="1" key="1">
    <citation type="submission" date="2018-02" db="EMBL/GenBank/DDBJ databases">
        <title>Rhizophora mucronata_Transcriptome.</title>
        <authorList>
            <person name="Meera S.P."/>
            <person name="Sreeshan A."/>
            <person name="Augustine A."/>
        </authorList>
    </citation>
    <scope>NUCLEOTIDE SEQUENCE</scope>
    <source>
        <tissue evidence="1">Leaf</tissue>
    </source>
</reference>
<sequence length="29" mass="3355">MIITYQIIWGNISSWQADNIVANQQVSFN</sequence>
<dbReference type="EMBL" id="GGEC01075726">
    <property type="protein sequence ID" value="MBX56210.1"/>
    <property type="molecule type" value="Transcribed_RNA"/>
</dbReference>
<evidence type="ECO:0000313" key="1">
    <source>
        <dbReference type="EMBL" id="MBX56210.1"/>
    </source>
</evidence>
<protein>
    <submittedName>
        <fullName evidence="1">Uncharacterized protein</fullName>
    </submittedName>
</protein>
<organism evidence="1">
    <name type="scientific">Rhizophora mucronata</name>
    <name type="common">Asiatic mangrove</name>
    <dbReference type="NCBI Taxonomy" id="61149"/>
    <lineage>
        <taxon>Eukaryota</taxon>
        <taxon>Viridiplantae</taxon>
        <taxon>Streptophyta</taxon>
        <taxon>Embryophyta</taxon>
        <taxon>Tracheophyta</taxon>
        <taxon>Spermatophyta</taxon>
        <taxon>Magnoliopsida</taxon>
        <taxon>eudicotyledons</taxon>
        <taxon>Gunneridae</taxon>
        <taxon>Pentapetalae</taxon>
        <taxon>rosids</taxon>
        <taxon>fabids</taxon>
        <taxon>Malpighiales</taxon>
        <taxon>Rhizophoraceae</taxon>
        <taxon>Rhizophora</taxon>
    </lineage>
</organism>
<name>A0A2P2PN57_RHIMU</name>
<accession>A0A2P2PN57</accession>